<comment type="caution">
    <text evidence="2">The sequence shown here is derived from an EMBL/GenBank/DDBJ whole genome shotgun (WGS) entry which is preliminary data.</text>
</comment>
<protein>
    <submittedName>
        <fullName evidence="2">(2Fe-2S)-binding protein</fullName>
    </submittedName>
</protein>
<dbReference type="AlphaFoldDB" id="A0A8J7J1A6"/>
<dbReference type="SUPFAM" id="SSF54292">
    <property type="entry name" value="2Fe-2S ferredoxin-like"/>
    <property type="match status" value="1"/>
</dbReference>
<dbReference type="Pfam" id="PF13510">
    <property type="entry name" value="Fer2_4"/>
    <property type="match status" value="1"/>
</dbReference>
<name>A0A8J7J1A6_9RHOB</name>
<evidence type="ECO:0000313" key="2">
    <source>
        <dbReference type="EMBL" id="MBI1495424.1"/>
    </source>
</evidence>
<dbReference type="InterPro" id="IPR042204">
    <property type="entry name" value="2Fe-2S-bd_N"/>
</dbReference>
<sequence length="100" mass="10707">MFRSLKTDTDPQVSVTVNGQVVEVPLGQTVWSALALSGQTSTRKAALSGQDRSAYCAMGVCFECLVEIDGQSNQQACLRQVADGMHISTQVITENTKADL</sequence>
<gene>
    <name evidence="2" type="ORF">H1D41_17425</name>
</gene>
<evidence type="ECO:0000256" key="1">
    <source>
        <dbReference type="ARBA" id="ARBA00023002"/>
    </source>
</evidence>
<dbReference type="EMBL" id="JADCKQ010000020">
    <property type="protein sequence ID" value="MBI1495424.1"/>
    <property type="molecule type" value="Genomic_DNA"/>
</dbReference>
<dbReference type="RefSeq" id="WP_228850129.1">
    <property type="nucleotide sequence ID" value="NZ_JADCKQ010000020.1"/>
</dbReference>
<reference evidence="2" key="1">
    <citation type="submission" date="2020-10" db="EMBL/GenBank/DDBJ databases">
        <title>Paenihalocynthiibacter styelae gen. nov., sp. nov., isolated from stalked sea squirt Styela clava.</title>
        <authorList>
            <person name="Kim Y.-O."/>
            <person name="Yoon J.-H."/>
        </authorList>
    </citation>
    <scope>NUCLEOTIDE SEQUENCE</scope>
    <source>
        <strain evidence="2">MYP1-1</strain>
    </source>
</reference>
<evidence type="ECO:0000313" key="3">
    <source>
        <dbReference type="Proteomes" id="UP000640583"/>
    </source>
</evidence>
<proteinExistence type="predicted"/>
<dbReference type="InterPro" id="IPR036010">
    <property type="entry name" value="2Fe-2S_ferredoxin-like_sf"/>
</dbReference>
<dbReference type="Proteomes" id="UP000640583">
    <property type="component" value="Unassembled WGS sequence"/>
</dbReference>
<accession>A0A8J7J1A6</accession>
<keyword evidence="1" id="KW-0560">Oxidoreductase</keyword>
<dbReference type="GO" id="GO:0016491">
    <property type="term" value="F:oxidoreductase activity"/>
    <property type="evidence" value="ECO:0007669"/>
    <property type="project" value="UniProtKB-KW"/>
</dbReference>
<dbReference type="GO" id="GO:0051536">
    <property type="term" value="F:iron-sulfur cluster binding"/>
    <property type="evidence" value="ECO:0007669"/>
    <property type="project" value="InterPro"/>
</dbReference>
<organism evidence="2 3">
    <name type="scientific">Halocynthiibacter styelae</name>
    <dbReference type="NCBI Taxonomy" id="2761955"/>
    <lineage>
        <taxon>Bacteria</taxon>
        <taxon>Pseudomonadati</taxon>
        <taxon>Pseudomonadota</taxon>
        <taxon>Alphaproteobacteria</taxon>
        <taxon>Rhodobacterales</taxon>
        <taxon>Paracoccaceae</taxon>
        <taxon>Halocynthiibacter</taxon>
    </lineage>
</organism>
<keyword evidence="3" id="KW-1185">Reference proteome</keyword>
<dbReference type="Gene3D" id="3.10.20.440">
    <property type="entry name" value="2Fe-2S iron-sulphur cluster binding domain, sarcosine oxidase, alpha subunit, N-terminal domain"/>
    <property type="match status" value="1"/>
</dbReference>